<reference evidence="2" key="1">
    <citation type="journal article" date="2019" name="Int. J. Syst. Evol. Microbiol.">
        <title>The Global Catalogue of Microorganisms (GCM) 10K type strain sequencing project: providing services to taxonomists for standard genome sequencing and annotation.</title>
        <authorList>
            <consortium name="The Broad Institute Genomics Platform"/>
            <consortium name="The Broad Institute Genome Sequencing Center for Infectious Disease"/>
            <person name="Wu L."/>
            <person name="Ma J."/>
        </authorList>
    </citation>
    <scope>NUCLEOTIDE SEQUENCE [LARGE SCALE GENOMIC DNA]</scope>
    <source>
        <strain evidence="2">NBRC 15640</strain>
    </source>
</reference>
<proteinExistence type="predicted"/>
<sequence>METTSSNNESILVFERPNQKAKLIANYKTNPQMTDIVFHYELTGHNATTWGLSYQECQNVFSKFDIKVRDKSDTKGQGLFDIGTHKNWYYTINLHPDAQDFRNLIRELIGFSLRGHKSKKFDCA</sequence>
<accession>A0AAV5NRL1</accession>
<dbReference type="Proteomes" id="UP001156690">
    <property type="component" value="Unassembled WGS sequence"/>
</dbReference>
<name>A0AAV5NRL1_9VIBR</name>
<dbReference type="RefSeq" id="WP_126606709.1">
    <property type="nucleotide sequence ID" value="NZ_AP025144.1"/>
</dbReference>
<organism evidence="1 2">
    <name type="scientific">Vibrio penaeicida</name>
    <dbReference type="NCBI Taxonomy" id="104609"/>
    <lineage>
        <taxon>Bacteria</taxon>
        <taxon>Pseudomonadati</taxon>
        <taxon>Pseudomonadota</taxon>
        <taxon>Gammaproteobacteria</taxon>
        <taxon>Vibrionales</taxon>
        <taxon>Vibrionaceae</taxon>
        <taxon>Vibrio</taxon>
    </lineage>
</organism>
<dbReference type="EMBL" id="BSNX01000028">
    <property type="protein sequence ID" value="GLQ73070.1"/>
    <property type="molecule type" value="Genomic_DNA"/>
</dbReference>
<dbReference type="AlphaFoldDB" id="A0AAV5NRL1"/>
<evidence type="ECO:0008006" key="3">
    <source>
        <dbReference type="Google" id="ProtNLM"/>
    </source>
</evidence>
<comment type="caution">
    <text evidence="1">The sequence shown here is derived from an EMBL/GenBank/DDBJ whole genome shotgun (WGS) entry which is preliminary data.</text>
</comment>
<evidence type="ECO:0000313" key="1">
    <source>
        <dbReference type="EMBL" id="GLQ73070.1"/>
    </source>
</evidence>
<gene>
    <name evidence="1" type="ORF">GCM10007932_24300</name>
</gene>
<protein>
    <recommendedName>
        <fullName evidence="3">Homing endonuclease LAGLIDADG domain-containing protein</fullName>
    </recommendedName>
</protein>
<keyword evidence="2" id="KW-1185">Reference proteome</keyword>
<evidence type="ECO:0000313" key="2">
    <source>
        <dbReference type="Proteomes" id="UP001156690"/>
    </source>
</evidence>